<dbReference type="RefSeq" id="WP_121159981.1">
    <property type="nucleotide sequence ID" value="NZ_RBKT01000001.1"/>
</dbReference>
<dbReference type="InterPro" id="IPR002881">
    <property type="entry name" value="DUF58"/>
</dbReference>
<dbReference type="AlphaFoldDB" id="A0A495JTL5"/>
<keyword evidence="4" id="KW-1185">Reference proteome</keyword>
<sequence>MPLTRRGIAVLVVAVLLVIAGSWGRYPLLGALGVVLSGAVLAAVGLTSRGLRIDVRRSVYPDRVERGRPALARLQVSNPGGRRRAAFLATDTAGSVTRTVRVRGLLPGAEAIHHYELPTSVRGRLTIGPLILHRVDPFELARSRLPTGETATLWVHPRQLPARPLAGGHPRHHHEGVGTDDALRGSVDLQDVREYVPGDEVRHLHWKATARTGRLMVRDLADPQQRRFTVLLDTRARVRTDDGFEEAVDLTASLLCASARAGQHTRLITSSGLELPVSGGPQAVRRLLDELSELRQDGAPDGAVIPAQLSASRAVGGGLVVVTPDGAGLASLAWLRSRFPTIFVIVLTGPEGAATVEVAGARVLRAGDAEEAVRRWNEAIR</sequence>
<dbReference type="PANTHER" id="PTHR34351">
    <property type="entry name" value="SLR1927 PROTEIN-RELATED"/>
    <property type="match status" value="1"/>
</dbReference>
<evidence type="ECO:0000256" key="1">
    <source>
        <dbReference type="SAM" id="Phobius"/>
    </source>
</evidence>
<name>A0A495JTL5_9ACTN</name>
<reference evidence="3 4" key="1">
    <citation type="submission" date="2018-10" db="EMBL/GenBank/DDBJ databases">
        <title>Sequencing the genomes of 1000 actinobacteria strains.</title>
        <authorList>
            <person name="Klenk H.-P."/>
        </authorList>
    </citation>
    <scope>NUCLEOTIDE SEQUENCE [LARGE SCALE GENOMIC DNA]</scope>
    <source>
        <strain evidence="3 4">DSM 45175</strain>
    </source>
</reference>
<evidence type="ECO:0000313" key="4">
    <source>
        <dbReference type="Proteomes" id="UP000277671"/>
    </source>
</evidence>
<comment type="caution">
    <text evidence="3">The sequence shown here is derived from an EMBL/GenBank/DDBJ whole genome shotgun (WGS) entry which is preliminary data.</text>
</comment>
<feature type="transmembrane region" description="Helical" evidence="1">
    <location>
        <begin position="29"/>
        <end position="47"/>
    </location>
</feature>
<evidence type="ECO:0000259" key="2">
    <source>
        <dbReference type="Pfam" id="PF01882"/>
    </source>
</evidence>
<feature type="transmembrane region" description="Helical" evidence="1">
    <location>
        <begin position="7"/>
        <end position="23"/>
    </location>
</feature>
<accession>A0A495JTL5</accession>
<keyword evidence="1" id="KW-0472">Membrane</keyword>
<dbReference type="OrthoDB" id="9812729at2"/>
<gene>
    <name evidence="3" type="ORF">BDK92_6316</name>
</gene>
<dbReference type="Pfam" id="PF01882">
    <property type="entry name" value="DUF58"/>
    <property type="match status" value="1"/>
</dbReference>
<keyword evidence="1" id="KW-0812">Transmembrane</keyword>
<organism evidence="3 4">
    <name type="scientific">Micromonospora pisi</name>
    <dbReference type="NCBI Taxonomy" id="589240"/>
    <lineage>
        <taxon>Bacteria</taxon>
        <taxon>Bacillati</taxon>
        <taxon>Actinomycetota</taxon>
        <taxon>Actinomycetes</taxon>
        <taxon>Micromonosporales</taxon>
        <taxon>Micromonosporaceae</taxon>
        <taxon>Micromonospora</taxon>
    </lineage>
</organism>
<dbReference type="PANTHER" id="PTHR34351:SF1">
    <property type="entry name" value="SLR1927 PROTEIN"/>
    <property type="match status" value="1"/>
</dbReference>
<dbReference type="Proteomes" id="UP000277671">
    <property type="component" value="Unassembled WGS sequence"/>
</dbReference>
<evidence type="ECO:0000313" key="3">
    <source>
        <dbReference type="EMBL" id="RKR91888.1"/>
    </source>
</evidence>
<keyword evidence="1" id="KW-1133">Transmembrane helix</keyword>
<proteinExistence type="predicted"/>
<protein>
    <submittedName>
        <fullName evidence="3">Uncharacterized protein (DUF58 family)</fullName>
    </submittedName>
</protein>
<dbReference type="EMBL" id="RBKT01000001">
    <property type="protein sequence ID" value="RKR91888.1"/>
    <property type="molecule type" value="Genomic_DNA"/>
</dbReference>
<feature type="domain" description="DUF58" evidence="2">
    <location>
        <begin position="191"/>
        <end position="300"/>
    </location>
</feature>